<accession>A0ABY5ZNI9</accession>
<dbReference type="RefSeq" id="WP_260747620.1">
    <property type="nucleotide sequence ID" value="NZ_CP092109.1"/>
</dbReference>
<dbReference type="EMBL" id="CP092109">
    <property type="protein sequence ID" value="UWZ79264.1"/>
    <property type="molecule type" value="Genomic_DNA"/>
</dbReference>
<organism evidence="1 2">
    <name type="scientific">Geoalkalibacter halelectricus</name>
    <dbReference type="NCBI Taxonomy" id="2847045"/>
    <lineage>
        <taxon>Bacteria</taxon>
        <taxon>Pseudomonadati</taxon>
        <taxon>Thermodesulfobacteriota</taxon>
        <taxon>Desulfuromonadia</taxon>
        <taxon>Desulfuromonadales</taxon>
        <taxon>Geoalkalibacteraceae</taxon>
        <taxon>Geoalkalibacter</taxon>
    </lineage>
</organism>
<protein>
    <submittedName>
        <fullName evidence="1">Uncharacterized protein</fullName>
    </submittedName>
</protein>
<dbReference type="Proteomes" id="UP001060414">
    <property type="component" value="Chromosome"/>
</dbReference>
<evidence type="ECO:0000313" key="1">
    <source>
        <dbReference type="EMBL" id="UWZ79264.1"/>
    </source>
</evidence>
<keyword evidence="2" id="KW-1185">Reference proteome</keyword>
<gene>
    <name evidence="1" type="ORF">L9S41_16515</name>
</gene>
<evidence type="ECO:0000313" key="2">
    <source>
        <dbReference type="Proteomes" id="UP001060414"/>
    </source>
</evidence>
<name>A0ABY5ZNI9_9BACT</name>
<proteinExistence type="predicted"/>
<sequence length="263" mass="31594">MFYKVREMSILINKIKKKYVKHVENYLNLWFLKIINLYLKLKIRSADGTLERAAAIDRSLKEKNLFNSQSLIYKDETWNRVVNRWEDRRKIFLGKKITTIDNPCVNNKAVFDKNDILIKSVSRGDDWIYIIEKRDISNFYLKIGAIFYTKFREIQFGFRHLNFYYRYRFRIEGGFVFFDIIYRGKFINEIKKFTFEPEVGREYLFEIIVNEGFYCFCADGEILISVKESNPLIKKGSYAIILWDPSEFSEIAVDYKNCYLVDL</sequence>
<reference evidence="1" key="1">
    <citation type="journal article" date="2022" name="Environ. Microbiol.">
        <title>Geoalkalibacter halelectricus SAP #1 sp. nov. possessing extracellular electron transfer and mineral#reducing capabilities from a haloalkaline environment.</title>
        <authorList>
            <person name="Yadav S."/>
            <person name="Singh R."/>
            <person name="Sundharam S.S."/>
            <person name="Chaudhary S."/>
            <person name="Krishnamurthi S."/>
            <person name="Patil S.A."/>
        </authorList>
    </citation>
    <scope>NUCLEOTIDE SEQUENCE</scope>
    <source>
        <strain evidence="1">SAP-1</strain>
    </source>
</reference>